<dbReference type="RefSeq" id="WP_091241960.1">
    <property type="nucleotide sequence ID" value="NZ_FNAG01000004.1"/>
</dbReference>
<dbReference type="NCBIfam" id="TIGR02937">
    <property type="entry name" value="sigma70-ECF"/>
    <property type="match status" value="1"/>
</dbReference>
<dbReference type="PANTHER" id="PTHR43133:SF39">
    <property type="entry name" value="SIMILAR TO RNA POLYMERASE SIGMA-E FACTOR"/>
    <property type="match status" value="1"/>
</dbReference>
<evidence type="ECO:0000256" key="4">
    <source>
        <dbReference type="ARBA" id="ARBA00023163"/>
    </source>
</evidence>
<dbReference type="InterPro" id="IPR014284">
    <property type="entry name" value="RNA_pol_sigma-70_dom"/>
</dbReference>
<dbReference type="SUPFAM" id="SSF88659">
    <property type="entry name" value="Sigma3 and sigma4 domains of RNA polymerase sigma factors"/>
    <property type="match status" value="1"/>
</dbReference>
<dbReference type="InterPro" id="IPR013324">
    <property type="entry name" value="RNA_pol_sigma_r3/r4-like"/>
</dbReference>
<dbReference type="OrthoDB" id="128473at2"/>
<keyword evidence="3" id="KW-0731">Sigma factor</keyword>
<dbReference type="NCBIfam" id="TIGR02999">
    <property type="entry name" value="Sig-70_X6"/>
    <property type="match status" value="1"/>
</dbReference>
<dbReference type="SUPFAM" id="SSF88946">
    <property type="entry name" value="Sigma2 domain of RNA polymerase sigma factors"/>
    <property type="match status" value="1"/>
</dbReference>
<sequence>MTDSSVTALLHAWRSGEAGAASALMSALYPMLREIAQGQLARFPGARTLQPTELVHEAYERLHRQKQVDWENRSHFYAMAATAIRSILVDHLRQKGSQKRGGDAVRVDLEAQIDRIESAQSAPLDWLELDSALQALAAINADCVRVVEMRVFGGLSVDEITEVMGSSSATVGRQWRFARAWLAEHLSP</sequence>
<reference evidence="6 7" key="1">
    <citation type="submission" date="2016-10" db="EMBL/GenBank/DDBJ databases">
        <authorList>
            <person name="de Groot N.N."/>
        </authorList>
    </citation>
    <scope>NUCLEOTIDE SEQUENCE [LARGE SCALE GENOMIC DNA]</scope>
    <source>
        <strain evidence="6 7">DSM 16957</strain>
    </source>
</reference>
<accession>A0A1G6W940</accession>
<evidence type="ECO:0000256" key="1">
    <source>
        <dbReference type="ARBA" id="ARBA00010641"/>
    </source>
</evidence>
<evidence type="ECO:0000259" key="5">
    <source>
        <dbReference type="Pfam" id="PF07638"/>
    </source>
</evidence>
<dbReference type="EMBL" id="FNAG01000004">
    <property type="protein sequence ID" value="SDD62341.1"/>
    <property type="molecule type" value="Genomic_DNA"/>
</dbReference>
<dbReference type="Gene3D" id="1.10.1740.10">
    <property type="match status" value="1"/>
</dbReference>
<keyword evidence="7" id="KW-1185">Reference proteome</keyword>
<dbReference type="Proteomes" id="UP000199603">
    <property type="component" value="Unassembled WGS sequence"/>
</dbReference>
<dbReference type="AlphaFoldDB" id="A0A1G6W940"/>
<organism evidence="6 7">
    <name type="scientific">Aquimonas voraii</name>
    <dbReference type="NCBI Taxonomy" id="265719"/>
    <lineage>
        <taxon>Bacteria</taxon>
        <taxon>Pseudomonadati</taxon>
        <taxon>Pseudomonadota</taxon>
        <taxon>Gammaproteobacteria</taxon>
        <taxon>Lysobacterales</taxon>
        <taxon>Lysobacteraceae</taxon>
        <taxon>Aquimonas</taxon>
    </lineage>
</organism>
<dbReference type="InterPro" id="IPR013325">
    <property type="entry name" value="RNA_pol_sigma_r2"/>
</dbReference>
<dbReference type="InterPro" id="IPR039425">
    <property type="entry name" value="RNA_pol_sigma-70-like"/>
</dbReference>
<evidence type="ECO:0000313" key="6">
    <source>
        <dbReference type="EMBL" id="SDD62341.1"/>
    </source>
</evidence>
<dbReference type="PANTHER" id="PTHR43133">
    <property type="entry name" value="RNA POLYMERASE ECF-TYPE SIGMA FACTO"/>
    <property type="match status" value="1"/>
</dbReference>
<dbReference type="STRING" id="265719.SAMN04488509_104194"/>
<evidence type="ECO:0000256" key="2">
    <source>
        <dbReference type="ARBA" id="ARBA00023015"/>
    </source>
</evidence>
<gene>
    <name evidence="6" type="ORF">SAMN04488509_104194</name>
</gene>
<dbReference type="GO" id="GO:0006352">
    <property type="term" value="P:DNA-templated transcription initiation"/>
    <property type="evidence" value="ECO:0007669"/>
    <property type="project" value="InterPro"/>
</dbReference>
<keyword evidence="2" id="KW-0805">Transcription regulation</keyword>
<protein>
    <submittedName>
        <fullName evidence="6">RNA polymerase, sigma subunit, ECF family</fullName>
    </submittedName>
</protein>
<proteinExistence type="inferred from homology"/>
<keyword evidence="4" id="KW-0804">Transcription</keyword>
<dbReference type="InterPro" id="IPR036388">
    <property type="entry name" value="WH-like_DNA-bd_sf"/>
</dbReference>
<dbReference type="InterPro" id="IPR011517">
    <property type="entry name" value="RNA_pol_sigma70_ECF-like"/>
</dbReference>
<evidence type="ECO:0000313" key="7">
    <source>
        <dbReference type="Proteomes" id="UP000199603"/>
    </source>
</evidence>
<dbReference type="Gene3D" id="1.10.10.10">
    <property type="entry name" value="Winged helix-like DNA-binding domain superfamily/Winged helix DNA-binding domain"/>
    <property type="match status" value="1"/>
</dbReference>
<comment type="similarity">
    <text evidence="1">Belongs to the sigma-70 factor family. ECF subfamily.</text>
</comment>
<dbReference type="InterPro" id="IPR053812">
    <property type="entry name" value="HTH_Sigma70_ECF-like"/>
</dbReference>
<feature type="domain" description="RNA polymerase sigma-70 ECF-like HTH" evidence="5">
    <location>
        <begin position="4"/>
        <end position="187"/>
    </location>
</feature>
<dbReference type="GO" id="GO:0016987">
    <property type="term" value="F:sigma factor activity"/>
    <property type="evidence" value="ECO:0007669"/>
    <property type="project" value="UniProtKB-KW"/>
</dbReference>
<name>A0A1G6W940_9GAMM</name>
<dbReference type="Pfam" id="PF07638">
    <property type="entry name" value="Sigma70_ECF"/>
    <property type="match status" value="1"/>
</dbReference>
<evidence type="ECO:0000256" key="3">
    <source>
        <dbReference type="ARBA" id="ARBA00023082"/>
    </source>
</evidence>